<evidence type="ECO:0000313" key="1">
    <source>
        <dbReference type="EMBL" id="SDM62537.1"/>
    </source>
</evidence>
<accession>A0A1G9URV0</accession>
<sequence length="530" mass="58274">MGALLLLMTLVSCKKAAEQFSEPYPVSTGGLGIKMDRVKPAQPAVGGPGTEVTVVATGMLPYKDRLVFMFNGEKAEILEITDSYIKVKVPEFASTGVLSAAVGDVITFGPSFKVNGLINLDPTFKVPYGANAGVSQILDLLDGRHLIVGAFTNYNNKGLIRPINRIVSTFSDFSFDASLRSGKGANGMISSILEHNDKYLIAGSYSGYDQRIDNISNITMLNKNGSIDTMGIHPFRRPDQKDTIKYYPRFNGGADKYIAKVYRQPDHKIVLSGAFDFFISRRYDQPNRRKEKDSVILDSIRMPQIMRLNADGSLDKTYRFNVALNEGLKAANGPSQAIFHTDAKHQGKVLLFGRFSTFDGKAVRNIIRLNPDGTIDETFNPGTGPDNSVFSVTYNSTLDRYVVCGGFRTYNGKPCEFLALLKPDGSLDEQFTAKKFNGPEVSFAKLLDDGLMVVSGYFNTYNGVSRNGFMILNSKGELAPGYNATGSFNGSLIDAIETRSDDNKRALLLIGYIRTFNNEPVNNIIRITLE</sequence>
<keyword evidence="2" id="KW-1185">Reference proteome</keyword>
<dbReference type="Pfam" id="PF17164">
    <property type="entry name" value="DUF5122"/>
    <property type="match status" value="3"/>
</dbReference>
<dbReference type="InterPro" id="IPR013783">
    <property type="entry name" value="Ig-like_fold"/>
</dbReference>
<gene>
    <name evidence="1" type="ORF">SAMN05421820_104257</name>
</gene>
<dbReference type="Proteomes" id="UP000183200">
    <property type="component" value="Unassembled WGS sequence"/>
</dbReference>
<dbReference type="InterPro" id="IPR011043">
    <property type="entry name" value="Gal_Oxase/kelch_b-propeller"/>
</dbReference>
<name>A0A1G9URV0_9SPHI</name>
<organism evidence="1 2">
    <name type="scientific">Pedobacter steynii</name>
    <dbReference type="NCBI Taxonomy" id="430522"/>
    <lineage>
        <taxon>Bacteria</taxon>
        <taxon>Pseudomonadati</taxon>
        <taxon>Bacteroidota</taxon>
        <taxon>Sphingobacteriia</taxon>
        <taxon>Sphingobacteriales</taxon>
        <taxon>Sphingobacteriaceae</taxon>
        <taxon>Pedobacter</taxon>
    </lineage>
</organism>
<dbReference type="Gene3D" id="2.80.10.50">
    <property type="match status" value="1"/>
</dbReference>
<proteinExistence type="predicted"/>
<dbReference type="EMBL" id="FNGY01000004">
    <property type="protein sequence ID" value="SDM62537.1"/>
    <property type="molecule type" value="Genomic_DNA"/>
</dbReference>
<dbReference type="Gene3D" id="2.60.40.10">
    <property type="entry name" value="Immunoglobulins"/>
    <property type="match status" value="1"/>
</dbReference>
<dbReference type="SUPFAM" id="SSF50965">
    <property type="entry name" value="Galactose oxidase, central domain"/>
    <property type="match status" value="1"/>
</dbReference>
<reference evidence="2" key="1">
    <citation type="submission" date="2016-10" db="EMBL/GenBank/DDBJ databases">
        <authorList>
            <person name="Varghese N."/>
            <person name="Submissions S."/>
        </authorList>
    </citation>
    <scope>NUCLEOTIDE SEQUENCE [LARGE SCALE GENOMIC DNA]</scope>
    <source>
        <strain evidence="2">DSM 19110</strain>
    </source>
</reference>
<dbReference type="AlphaFoldDB" id="A0A1G9URV0"/>
<protein>
    <submittedName>
        <fullName evidence="1">Uncharacterized protein</fullName>
    </submittedName>
</protein>
<dbReference type="InterPro" id="IPR013431">
    <property type="entry name" value="Delta_60_rpt"/>
</dbReference>
<evidence type="ECO:0000313" key="2">
    <source>
        <dbReference type="Proteomes" id="UP000183200"/>
    </source>
</evidence>